<accession>X0TYP7</accession>
<sequence length="201" mass="22781">DRDIFFDKLKDAMMGLNLLYQIPMIGAAAEQGINYYRGDKNKPVDDIVNPLTSVFMKMTREIREQEEKGGGFVNKAGAGVKVVLELALGAQTDPFVGLYNAIKGGTFGNVTEEEFYESVYDFLGVTPSYRPGYGKRGSDVKGVIPMGGIRTKQDLKRYDPDLYEMKYGERDRIRKEQKEMRKQMLKDMGYKEVGGRLYPID</sequence>
<organism evidence="1">
    <name type="scientific">marine sediment metagenome</name>
    <dbReference type="NCBI Taxonomy" id="412755"/>
    <lineage>
        <taxon>unclassified sequences</taxon>
        <taxon>metagenomes</taxon>
        <taxon>ecological metagenomes</taxon>
    </lineage>
</organism>
<name>X0TYP7_9ZZZZ</name>
<comment type="caution">
    <text evidence="1">The sequence shown here is derived from an EMBL/GenBank/DDBJ whole genome shotgun (WGS) entry which is preliminary data.</text>
</comment>
<feature type="non-terminal residue" evidence="1">
    <location>
        <position position="1"/>
    </location>
</feature>
<reference evidence="1" key="1">
    <citation type="journal article" date="2014" name="Front. Microbiol.">
        <title>High frequency of phylogenetically diverse reductive dehalogenase-homologous genes in deep subseafloor sedimentary metagenomes.</title>
        <authorList>
            <person name="Kawai M."/>
            <person name="Futagami T."/>
            <person name="Toyoda A."/>
            <person name="Takaki Y."/>
            <person name="Nishi S."/>
            <person name="Hori S."/>
            <person name="Arai W."/>
            <person name="Tsubouchi T."/>
            <person name="Morono Y."/>
            <person name="Uchiyama I."/>
            <person name="Ito T."/>
            <person name="Fujiyama A."/>
            <person name="Inagaki F."/>
            <person name="Takami H."/>
        </authorList>
    </citation>
    <scope>NUCLEOTIDE SEQUENCE</scope>
    <source>
        <strain evidence="1">Expedition CK06-06</strain>
    </source>
</reference>
<dbReference type="AlphaFoldDB" id="X0TYP7"/>
<proteinExistence type="predicted"/>
<protein>
    <submittedName>
        <fullName evidence="1">Uncharacterized protein</fullName>
    </submittedName>
</protein>
<gene>
    <name evidence="1" type="ORF">S01H1_06459</name>
</gene>
<dbReference type="EMBL" id="BARS01003335">
    <property type="protein sequence ID" value="GAF81280.1"/>
    <property type="molecule type" value="Genomic_DNA"/>
</dbReference>
<evidence type="ECO:0000313" key="1">
    <source>
        <dbReference type="EMBL" id="GAF81280.1"/>
    </source>
</evidence>